<dbReference type="InterPro" id="IPR049712">
    <property type="entry name" value="Poly_export"/>
</dbReference>
<dbReference type="Gene3D" id="3.10.560.10">
    <property type="entry name" value="Outer membrane lipoprotein wza domain like"/>
    <property type="match status" value="2"/>
</dbReference>
<dbReference type="InterPro" id="IPR003715">
    <property type="entry name" value="Poly_export_N"/>
</dbReference>
<comment type="caution">
    <text evidence="4">The sequence shown here is derived from an EMBL/GenBank/DDBJ whole genome shotgun (WGS) entry which is preliminary data.</text>
</comment>
<protein>
    <submittedName>
        <fullName evidence="4">Sugar ABC transporter substrate-binding protein</fullName>
    </submittedName>
</protein>
<dbReference type="PANTHER" id="PTHR33619:SF3">
    <property type="entry name" value="POLYSACCHARIDE EXPORT PROTEIN GFCE-RELATED"/>
    <property type="match status" value="1"/>
</dbReference>
<dbReference type="Proteomes" id="UP000628017">
    <property type="component" value="Unassembled WGS sequence"/>
</dbReference>
<evidence type="ECO:0000256" key="1">
    <source>
        <dbReference type="ARBA" id="ARBA00022729"/>
    </source>
</evidence>
<dbReference type="Pfam" id="PF02563">
    <property type="entry name" value="Poly_export"/>
    <property type="match status" value="1"/>
</dbReference>
<evidence type="ECO:0000313" key="5">
    <source>
        <dbReference type="Proteomes" id="UP000628017"/>
    </source>
</evidence>
<dbReference type="GO" id="GO:0015159">
    <property type="term" value="F:polysaccharide transmembrane transporter activity"/>
    <property type="evidence" value="ECO:0007669"/>
    <property type="project" value="InterPro"/>
</dbReference>
<gene>
    <name evidence="4" type="ORF">GCM10011498_25580</name>
</gene>
<organism evidence="4 5">
    <name type="scientific">Neptunicoccus cionae</name>
    <dbReference type="NCBI Taxonomy" id="2035344"/>
    <lineage>
        <taxon>Bacteria</taxon>
        <taxon>Pseudomonadati</taxon>
        <taxon>Pseudomonadota</taxon>
        <taxon>Alphaproteobacteria</taxon>
        <taxon>Rhodobacterales</taxon>
        <taxon>Paracoccaceae</taxon>
        <taxon>Neptunicoccus</taxon>
    </lineage>
</organism>
<dbReference type="Gene3D" id="3.30.1950.10">
    <property type="entry name" value="wza like domain"/>
    <property type="match status" value="1"/>
</dbReference>
<evidence type="ECO:0000259" key="3">
    <source>
        <dbReference type="Pfam" id="PF10531"/>
    </source>
</evidence>
<evidence type="ECO:0000259" key="2">
    <source>
        <dbReference type="Pfam" id="PF02563"/>
    </source>
</evidence>
<feature type="domain" description="Soluble ligand binding" evidence="3">
    <location>
        <begin position="167"/>
        <end position="207"/>
    </location>
</feature>
<proteinExistence type="predicted"/>
<sequence>MALFVVAFTVSACGLPRPGPNKREIFAGSVQQKGNAYIVSVNDRVVQATADAPNAGFDAAFLNAGRIGADTIRRGDKLLLTVYENVEEGLFGTAGAPSTLTELQVDQTGHIFIPYAGRIRAAGNTPEALRQIITRKLDAQTPDPQFIVTRAAGDGSTVSIVGAGGQGVYPIEASTSTLSTMIAAAGGVTTDPENTRVTVIRGSHKGTVWLEDLFASNKQDIALRPGDRILIQEDTRRFTALGATGSQSLVEFPQPNMTAIEAIAYLGGLNSNLADPTGIFIFRDETPDYANRVLGRNDFTTPKRFAYVLDLTEPTGVFLGRDFEIRDGDTIYVTEAPYVQWTKTLSVLTSSAGAANSLAAATGG</sequence>
<dbReference type="Pfam" id="PF10531">
    <property type="entry name" value="SLBB"/>
    <property type="match status" value="1"/>
</dbReference>
<reference evidence="4" key="1">
    <citation type="journal article" date="2014" name="Int. J. Syst. Evol. Microbiol.">
        <title>Complete genome sequence of Corynebacterium casei LMG S-19264T (=DSM 44701T), isolated from a smear-ripened cheese.</title>
        <authorList>
            <consortium name="US DOE Joint Genome Institute (JGI-PGF)"/>
            <person name="Walter F."/>
            <person name="Albersmeier A."/>
            <person name="Kalinowski J."/>
            <person name="Ruckert C."/>
        </authorList>
    </citation>
    <scope>NUCLEOTIDE SEQUENCE</scope>
    <source>
        <strain evidence="4">CGMCC 1.15880</strain>
    </source>
</reference>
<dbReference type="AlphaFoldDB" id="A0A916VR73"/>
<name>A0A916VR73_9RHOB</name>
<dbReference type="PANTHER" id="PTHR33619">
    <property type="entry name" value="POLYSACCHARIDE EXPORT PROTEIN GFCE-RELATED"/>
    <property type="match status" value="1"/>
</dbReference>
<feature type="domain" description="Polysaccharide export protein N-terminal" evidence="2">
    <location>
        <begin position="71"/>
        <end position="149"/>
    </location>
</feature>
<dbReference type="EMBL" id="BMKA01000003">
    <property type="protein sequence ID" value="GGA23573.1"/>
    <property type="molecule type" value="Genomic_DNA"/>
</dbReference>
<accession>A0A916VR73</accession>
<reference evidence="4" key="2">
    <citation type="submission" date="2020-09" db="EMBL/GenBank/DDBJ databases">
        <authorList>
            <person name="Sun Q."/>
            <person name="Zhou Y."/>
        </authorList>
    </citation>
    <scope>NUCLEOTIDE SEQUENCE</scope>
    <source>
        <strain evidence="4">CGMCC 1.15880</strain>
    </source>
</reference>
<keyword evidence="5" id="KW-1185">Reference proteome</keyword>
<dbReference type="InterPro" id="IPR019554">
    <property type="entry name" value="Soluble_ligand-bd"/>
</dbReference>
<dbReference type="RefSeq" id="WP_188675912.1">
    <property type="nucleotide sequence ID" value="NZ_BMKA01000003.1"/>
</dbReference>
<evidence type="ECO:0000313" key="4">
    <source>
        <dbReference type="EMBL" id="GGA23573.1"/>
    </source>
</evidence>
<keyword evidence="1" id="KW-0732">Signal</keyword>